<organism evidence="1 2">
    <name type="scientific">Lithospermum erythrorhizon</name>
    <name type="common">Purple gromwell</name>
    <name type="synonym">Lithospermum officinale var. erythrorhizon</name>
    <dbReference type="NCBI Taxonomy" id="34254"/>
    <lineage>
        <taxon>Eukaryota</taxon>
        <taxon>Viridiplantae</taxon>
        <taxon>Streptophyta</taxon>
        <taxon>Embryophyta</taxon>
        <taxon>Tracheophyta</taxon>
        <taxon>Spermatophyta</taxon>
        <taxon>Magnoliopsida</taxon>
        <taxon>eudicotyledons</taxon>
        <taxon>Gunneridae</taxon>
        <taxon>Pentapetalae</taxon>
        <taxon>asterids</taxon>
        <taxon>lamiids</taxon>
        <taxon>Boraginales</taxon>
        <taxon>Boraginaceae</taxon>
        <taxon>Boraginoideae</taxon>
        <taxon>Lithospermeae</taxon>
        <taxon>Lithospermum</taxon>
    </lineage>
</organism>
<proteinExistence type="predicted"/>
<evidence type="ECO:0000313" key="2">
    <source>
        <dbReference type="Proteomes" id="UP001454036"/>
    </source>
</evidence>
<dbReference type="AlphaFoldDB" id="A0AAV3NKX4"/>
<gene>
    <name evidence="1" type="ORF">LIER_00129</name>
</gene>
<keyword evidence="2" id="KW-1185">Reference proteome</keyword>
<protein>
    <submittedName>
        <fullName evidence="1">Protein modifying enzyme</fullName>
    </submittedName>
</protein>
<sequence length="148" mass="16726">MEGDARRIFCKYCGHPPVKISPWTLARLKAEEVSKTAAEARKKSKILLLVARRQAPYPLERECSFSSSSRWMSLKPDNNRKRTSKRIRLPVDLPFEPMTNTSSLAARDHMSSNRSTCLVPLQLDAQSAFQNLAMPPPLVLLLHLLRAA</sequence>
<dbReference type="Proteomes" id="UP001454036">
    <property type="component" value="Unassembled WGS sequence"/>
</dbReference>
<accession>A0AAV3NKX4</accession>
<dbReference type="EMBL" id="BAABME010000008">
    <property type="protein sequence ID" value="GAA0138372.1"/>
    <property type="molecule type" value="Genomic_DNA"/>
</dbReference>
<reference evidence="1 2" key="1">
    <citation type="submission" date="2024-01" db="EMBL/GenBank/DDBJ databases">
        <title>The complete chloroplast genome sequence of Lithospermum erythrorhizon: insights into the phylogenetic relationship among Boraginaceae species and the maternal lineages of purple gromwells.</title>
        <authorList>
            <person name="Okada T."/>
            <person name="Watanabe K."/>
        </authorList>
    </citation>
    <scope>NUCLEOTIDE SEQUENCE [LARGE SCALE GENOMIC DNA]</scope>
</reference>
<evidence type="ECO:0000313" key="1">
    <source>
        <dbReference type="EMBL" id="GAA0138372.1"/>
    </source>
</evidence>
<name>A0AAV3NKX4_LITER</name>
<comment type="caution">
    <text evidence="1">The sequence shown here is derived from an EMBL/GenBank/DDBJ whole genome shotgun (WGS) entry which is preliminary data.</text>
</comment>